<comment type="caution">
    <text evidence="1">The sequence shown here is derived from an EMBL/GenBank/DDBJ whole genome shotgun (WGS) entry which is preliminary data.</text>
</comment>
<sequence length="188" mass="22321">MLLDKLIPFVEFLKYFVALGFGWFICSEYGRDGYTGGESRMRAKLLLQLLQMSPEERSDRILDLFFFVLSEKTTEVPEEVLPEILEHLERRISDTETVQRSEWFRTLSTSEFNRYCNAQLRVTPSRRYNFALEIKENWNIPTVERPMGFEKEIARVQKRIEEYKRGISSSKAKMAESIDLEKGLEWER</sequence>
<keyword evidence="2" id="KW-1185">Reference proteome</keyword>
<dbReference type="OrthoDB" id="3538299at2759"/>
<evidence type="ECO:0000313" key="2">
    <source>
        <dbReference type="Proteomes" id="UP000297229"/>
    </source>
</evidence>
<proteinExistence type="predicted"/>
<dbReference type="EMBL" id="PQXM01000225">
    <property type="protein sequence ID" value="TGO75224.1"/>
    <property type="molecule type" value="Genomic_DNA"/>
</dbReference>
<reference evidence="1 2" key="1">
    <citation type="submission" date="2017-12" db="EMBL/GenBank/DDBJ databases">
        <title>Comparative genomics of Botrytis spp.</title>
        <authorList>
            <person name="Valero-Jimenez C.A."/>
            <person name="Tapia P."/>
            <person name="Veloso J."/>
            <person name="Silva-Moreno E."/>
            <person name="Staats M."/>
            <person name="Valdes J.H."/>
            <person name="Van Kan J.A.L."/>
        </authorList>
    </citation>
    <scope>NUCLEOTIDE SEQUENCE [LARGE SCALE GENOMIC DNA]</scope>
    <source>
        <strain evidence="1 2">Be9601</strain>
    </source>
</reference>
<gene>
    <name evidence="1" type="ORF">BELL_0226g00010</name>
</gene>
<accession>A0A4Z1JPG6</accession>
<organism evidence="1 2">
    <name type="scientific">Botrytis elliptica</name>
    <dbReference type="NCBI Taxonomy" id="278938"/>
    <lineage>
        <taxon>Eukaryota</taxon>
        <taxon>Fungi</taxon>
        <taxon>Dikarya</taxon>
        <taxon>Ascomycota</taxon>
        <taxon>Pezizomycotina</taxon>
        <taxon>Leotiomycetes</taxon>
        <taxon>Helotiales</taxon>
        <taxon>Sclerotiniaceae</taxon>
        <taxon>Botrytis</taxon>
    </lineage>
</organism>
<evidence type="ECO:0000313" key="1">
    <source>
        <dbReference type="EMBL" id="TGO75224.1"/>
    </source>
</evidence>
<name>A0A4Z1JPG6_9HELO</name>
<protein>
    <submittedName>
        <fullName evidence="1">Uncharacterized protein</fullName>
    </submittedName>
</protein>
<dbReference type="Proteomes" id="UP000297229">
    <property type="component" value="Unassembled WGS sequence"/>
</dbReference>
<dbReference type="AlphaFoldDB" id="A0A4Z1JPG6"/>